<dbReference type="KEGG" id="smic:SmB9_32120"/>
<reference evidence="1 2" key="1">
    <citation type="submission" date="2018-06" db="EMBL/GenBank/DDBJ databases">
        <title>Complete Genome Sequence of the Microcystin-Degrading Bacterium Sphingosinicella microcystinivorans Strain B-9.</title>
        <authorList>
            <person name="Jin H."/>
            <person name="Nishizawa T."/>
            <person name="Guo Y."/>
            <person name="Nishizawa A."/>
            <person name="Park H."/>
            <person name="Kato H."/>
            <person name="Tsuji K."/>
            <person name="Harada K."/>
        </authorList>
    </citation>
    <scope>NUCLEOTIDE SEQUENCE [LARGE SCALE GENOMIC DNA]</scope>
    <source>
        <strain evidence="1 2">B9</strain>
    </source>
</reference>
<name>A0AAD1D8I8_SPHMI</name>
<organism evidence="1 2">
    <name type="scientific">Sphingosinicella microcystinivorans</name>
    <dbReference type="NCBI Taxonomy" id="335406"/>
    <lineage>
        <taxon>Bacteria</taxon>
        <taxon>Pseudomonadati</taxon>
        <taxon>Pseudomonadota</taxon>
        <taxon>Alphaproteobacteria</taxon>
        <taxon>Sphingomonadales</taxon>
        <taxon>Sphingosinicellaceae</taxon>
        <taxon>Sphingosinicella</taxon>
    </lineage>
</organism>
<dbReference type="EMBL" id="AP018711">
    <property type="protein sequence ID" value="BBE35554.1"/>
    <property type="molecule type" value="Genomic_DNA"/>
</dbReference>
<sequence length="165" mass="18780">MIGMNDLEILPEAVEPSADNAALADRQELACIAAAIGEEHDIEQVSVSIACPNTQRRLGPARLVTHNIDSECDDLSFQSAVDGIDPQALDLARRQMKQEIDDARYLQPLELTLKRWTNAFQRRDFREQGVEDIGPHGISLRELTNPMQREAQMRFPLIGYWRKRR</sequence>
<dbReference type="Proteomes" id="UP000275727">
    <property type="component" value="Chromosome"/>
</dbReference>
<evidence type="ECO:0000313" key="2">
    <source>
        <dbReference type="Proteomes" id="UP000275727"/>
    </source>
</evidence>
<protein>
    <submittedName>
        <fullName evidence="1">Uncharacterized protein</fullName>
    </submittedName>
</protein>
<accession>A0AAD1D8I8</accession>
<evidence type="ECO:0000313" key="1">
    <source>
        <dbReference type="EMBL" id="BBE35554.1"/>
    </source>
</evidence>
<proteinExistence type="predicted"/>
<gene>
    <name evidence="1" type="ORF">SmB9_32120</name>
</gene>
<dbReference type="AlphaFoldDB" id="A0AAD1D8I8"/>